<proteinExistence type="predicted"/>
<reference evidence="1" key="1">
    <citation type="submission" date="2014-11" db="EMBL/GenBank/DDBJ databases">
        <authorList>
            <person name="Amaro Gonzalez C."/>
        </authorList>
    </citation>
    <scope>NUCLEOTIDE SEQUENCE</scope>
</reference>
<dbReference type="EMBL" id="GBXM01070822">
    <property type="protein sequence ID" value="JAH37755.1"/>
    <property type="molecule type" value="Transcribed_RNA"/>
</dbReference>
<dbReference type="AlphaFoldDB" id="A0A0E9SAQ3"/>
<reference evidence="1" key="2">
    <citation type="journal article" date="2015" name="Fish Shellfish Immunol.">
        <title>Early steps in the European eel (Anguilla anguilla)-Vibrio vulnificus interaction in the gills: Role of the RtxA13 toxin.</title>
        <authorList>
            <person name="Callol A."/>
            <person name="Pajuelo D."/>
            <person name="Ebbesson L."/>
            <person name="Teles M."/>
            <person name="MacKenzie S."/>
            <person name="Amaro C."/>
        </authorList>
    </citation>
    <scope>NUCLEOTIDE SEQUENCE</scope>
</reference>
<protein>
    <submittedName>
        <fullName evidence="1">Uncharacterized protein</fullName>
    </submittedName>
</protein>
<accession>A0A0E9SAQ3</accession>
<evidence type="ECO:0000313" key="1">
    <source>
        <dbReference type="EMBL" id="JAH37755.1"/>
    </source>
</evidence>
<organism evidence="1">
    <name type="scientific">Anguilla anguilla</name>
    <name type="common">European freshwater eel</name>
    <name type="synonym">Muraena anguilla</name>
    <dbReference type="NCBI Taxonomy" id="7936"/>
    <lineage>
        <taxon>Eukaryota</taxon>
        <taxon>Metazoa</taxon>
        <taxon>Chordata</taxon>
        <taxon>Craniata</taxon>
        <taxon>Vertebrata</taxon>
        <taxon>Euteleostomi</taxon>
        <taxon>Actinopterygii</taxon>
        <taxon>Neopterygii</taxon>
        <taxon>Teleostei</taxon>
        <taxon>Anguilliformes</taxon>
        <taxon>Anguillidae</taxon>
        <taxon>Anguilla</taxon>
    </lineage>
</organism>
<name>A0A0E9SAQ3_ANGAN</name>
<sequence>MEVALSDLGVKLDRLEYGWCGPLQQWQ</sequence>